<dbReference type="OrthoDB" id="5512223at2"/>
<reference evidence="3 4" key="1">
    <citation type="submission" date="2017-01" db="EMBL/GenBank/DDBJ databases">
        <authorList>
            <person name="Mah S.A."/>
            <person name="Swanson W.J."/>
            <person name="Moy G.W."/>
            <person name="Vacquier V.D."/>
        </authorList>
    </citation>
    <scope>NUCLEOTIDE SEQUENCE [LARGE SCALE GENOMIC DNA]</scope>
    <source>
        <strain evidence="3 4">DCY110</strain>
    </source>
</reference>
<proteinExistence type="inferred from homology"/>
<organism evidence="3 4">
    <name type="scientific">Rhodoferax koreensis</name>
    <dbReference type="NCBI Taxonomy" id="1842727"/>
    <lineage>
        <taxon>Bacteria</taxon>
        <taxon>Pseudomonadati</taxon>
        <taxon>Pseudomonadota</taxon>
        <taxon>Betaproteobacteria</taxon>
        <taxon>Burkholderiales</taxon>
        <taxon>Comamonadaceae</taxon>
        <taxon>Rhodoferax</taxon>
    </lineage>
</organism>
<protein>
    <submittedName>
        <fullName evidence="3">Universal stress protein UspA</fullName>
    </submittedName>
</protein>
<feature type="domain" description="UspA" evidence="2">
    <location>
        <begin position="2"/>
        <end position="140"/>
    </location>
</feature>
<keyword evidence="4" id="KW-1185">Reference proteome</keyword>
<evidence type="ECO:0000313" key="3">
    <source>
        <dbReference type="EMBL" id="APW39372.1"/>
    </source>
</evidence>
<dbReference type="CDD" id="cd23659">
    <property type="entry name" value="USP_At3g01520-like"/>
    <property type="match status" value="1"/>
</dbReference>
<dbReference type="Gene3D" id="3.40.50.620">
    <property type="entry name" value="HUPs"/>
    <property type="match status" value="1"/>
</dbReference>
<dbReference type="AlphaFoldDB" id="A0A1P8K051"/>
<dbReference type="PANTHER" id="PTHR46268:SF15">
    <property type="entry name" value="UNIVERSAL STRESS PROTEIN HP_0031"/>
    <property type="match status" value="1"/>
</dbReference>
<dbReference type="Proteomes" id="UP000186609">
    <property type="component" value="Chromosome"/>
</dbReference>
<accession>A0A1P8K051</accession>
<dbReference type="RefSeq" id="WP_076201707.1">
    <property type="nucleotide sequence ID" value="NZ_CP019236.1"/>
</dbReference>
<dbReference type="PRINTS" id="PR01438">
    <property type="entry name" value="UNVRSLSTRESS"/>
</dbReference>
<name>A0A1P8K051_9BURK</name>
<sequence>MKILLPVDGSEVSLEAVRQAIRMTRQGLRAHFVLANVQEPAHLYEMMINPDRALIERASAEAGEFALRGGEALLKQAGLAYESEVATGDPAHTIVDLVERFGCDMIILGARDKGSLRSALLGSVAHEVLHAAQVPVMVIKPRGEGDPVDEAALTDPVA</sequence>
<dbReference type="STRING" id="1842727.RD110_20910"/>
<dbReference type="InterPro" id="IPR014729">
    <property type="entry name" value="Rossmann-like_a/b/a_fold"/>
</dbReference>
<evidence type="ECO:0000313" key="4">
    <source>
        <dbReference type="Proteomes" id="UP000186609"/>
    </source>
</evidence>
<evidence type="ECO:0000256" key="1">
    <source>
        <dbReference type="ARBA" id="ARBA00008791"/>
    </source>
</evidence>
<comment type="similarity">
    <text evidence="1">Belongs to the universal stress protein A family.</text>
</comment>
<dbReference type="InterPro" id="IPR006016">
    <property type="entry name" value="UspA"/>
</dbReference>
<dbReference type="EMBL" id="CP019236">
    <property type="protein sequence ID" value="APW39372.1"/>
    <property type="molecule type" value="Genomic_DNA"/>
</dbReference>
<dbReference type="SUPFAM" id="SSF52402">
    <property type="entry name" value="Adenine nucleotide alpha hydrolases-like"/>
    <property type="match status" value="1"/>
</dbReference>
<gene>
    <name evidence="3" type="ORF">RD110_20910</name>
</gene>
<evidence type="ECO:0000259" key="2">
    <source>
        <dbReference type="Pfam" id="PF00582"/>
    </source>
</evidence>
<dbReference type="PANTHER" id="PTHR46268">
    <property type="entry name" value="STRESS RESPONSE PROTEIN NHAX"/>
    <property type="match status" value="1"/>
</dbReference>
<dbReference type="KEGG" id="rhy:RD110_20910"/>
<dbReference type="InterPro" id="IPR006015">
    <property type="entry name" value="Universal_stress_UspA"/>
</dbReference>
<dbReference type="Pfam" id="PF00582">
    <property type="entry name" value="Usp"/>
    <property type="match status" value="1"/>
</dbReference>